<dbReference type="InterPro" id="IPR025427">
    <property type="entry name" value="DUF4160"/>
</dbReference>
<name>A0ABY0LHF4_9FLAO</name>
<proteinExistence type="predicted"/>
<evidence type="ECO:0000313" key="2">
    <source>
        <dbReference type="Proteomes" id="UP000199307"/>
    </source>
</evidence>
<sequence>MSDEIILSAITHTLRTYLSYDDSFIEFLLENPNIVDKQRIETIEHLEVIIYPNDHNPPHFHVKSKDLKIDAKFLIETGEFYKGTIGSKEIKKIKAFHQSPKGKILMEIIWKKYQN</sequence>
<dbReference type="Pfam" id="PF13711">
    <property type="entry name" value="DUF4160"/>
    <property type="match status" value="1"/>
</dbReference>
<accession>A0ABY0LHF4</accession>
<gene>
    <name evidence="1" type="ORF">SAMN02927916_1358</name>
</gene>
<dbReference type="Proteomes" id="UP000199307">
    <property type="component" value="Unassembled WGS sequence"/>
</dbReference>
<comment type="caution">
    <text evidence="1">The sequence shown here is derived from an EMBL/GenBank/DDBJ whole genome shotgun (WGS) entry which is preliminary data.</text>
</comment>
<reference evidence="1 2" key="1">
    <citation type="submission" date="2016-10" db="EMBL/GenBank/DDBJ databases">
        <authorList>
            <person name="Varghese N."/>
            <person name="Submissions S."/>
        </authorList>
    </citation>
    <scope>NUCLEOTIDE SEQUENCE [LARGE SCALE GENOMIC DNA]</scope>
    <source>
        <strain evidence="1 2">CGMCC 1.6859</strain>
    </source>
</reference>
<evidence type="ECO:0008006" key="3">
    <source>
        <dbReference type="Google" id="ProtNLM"/>
    </source>
</evidence>
<organism evidence="1 2">
    <name type="scientific">Flavobacterium anhuiense</name>
    <dbReference type="NCBI Taxonomy" id="459526"/>
    <lineage>
        <taxon>Bacteria</taxon>
        <taxon>Pseudomonadati</taxon>
        <taxon>Bacteroidota</taxon>
        <taxon>Flavobacteriia</taxon>
        <taxon>Flavobacteriales</taxon>
        <taxon>Flavobacteriaceae</taxon>
        <taxon>Flavobacterium</taxon>
    </lineage>
</organism>
<keyword evidence="2" id="KW-1185">Reference proteome</keyword>
<protein>
    <recommendedName>
        <fullName evidence="3">DUF4160 domain-containing protein</fullName>
    </recommendedName>
</protein>
<evidence type="ECO:0000313" key="1">
    <source>
        <dbReference type="EMBL" id="SCY17452.1"/>
    </source>
</evidence>
<dbReference type="EMBL" id="FMVC01000002">
    <property type="protein sequence ID" value="SCY17452.1"/>
    <property type="molecule type" value="Genomic_DNA"/>
</dbReference>
<dbReference type="RefSeq" id="WP_170830214.1">
    <property type="nucleotide sequence ID" value="NZ_FMVC01000002.1"/>
</dbReference>